<dbReference type="OrthoDB" id="5565075at2759"/>
<feature type="domain" description="Peptidase S1" evidence="2">
    <location>
        <begin position="24"/>
        <end position="246"/>
    </location>
</feature>
<gene>
    <name evidence="3" type="primary">similar to Chymotrypsin BI</name>
    <name evidence="3" type="ORF">CLUMA_CG005107</name>
</gene>
<dbReference type="InterPro" id="IPR051333">
    <property type="entry name" value="CLIP_Serine_Protease"/>
</dbReference>
<evidence type="ECO:0000256" key="1">
    <source>
        <dbReference type="ARBA" id="ARBA00024195"/>
    </source>
</evidence>
<dbReference type="SUPFAM" id="SSF50494">
    <property type="entry name" value="Trypsin-like serine proteases"/>
    <property type="match status" value="1"/>
</dbReference>
<dbReference type="Proteomes" id="UP000183832">
    <property type="component" value="Unassembled WGS sequence"/>
</dbReference>
<evidence type="ECO:0000313" key="4">
    <source>
        <dbReference type="Proteomes" id="UP000183832"/>
    </source>
</evidence>
<dbReference type="PROSITE" id="PS50240">
    <property type="entry name" value="TRYPSIN_DOM"/>
    <property type="match status" value="1"/>
</dbReference>
<dbReference type="STRING" id="568069.A0A1J1HTW1"/>
<dbReference type="Pfam" id="PF00089">
    <property type="entry name" value="Trypsin"/>
    <property type="match status" value="1"/>
</dbReference>
<dbReference type="InterPro" id="IPR009003">
    <property type="entry name" value="Peptidase_S1_PA"/>
</dbReference>
<evidence type="ECO:0000313" key="3">
    <source>
        <dbReference type="EMBL" id="CRK91435.1"/>
    </source>
</evidence>
<dbReference type="Gene3D" id="2.40.10.10">
    <property type="entry name" value="Trypsin-like serine proteases"/>
    <property type="match status" value="1"/>
</dbReference>
<sequence>MTILLLCEYYRVDGASVIERELRIVGGQAAKIAQFPHAAALVLRLATPRNHAAHCLEDILNLDVLAGLIDITQNPQYRQRVELRDIRQHPEYDNDSLLNDIALIHLIRRIPFNRLMQKIALPSRSLINNRFTGSLGTIIGWGQTSNVPRQISETLRFVRLPVAPDQLCINIYNTGFRYFNPSNICISGARGSTCNGDSGSSMQQTINGEVTIIGIVSFGRTSCESGDPVAMTRVTSYLDWIAANSNVILT</sequence>
<evidence type="ECO:0000259" key="2">
    <source>
        <dbReference type="PROSITE" id="PS50240"/>
    </source>
</evidence>
<dbReference type="AlphaFoldDB" id="A0A1J1HTW1"/>
<protein>
    <submittedName>
        <fullName evidence="3">CLUMA_CG005107, isoform A</fullName>
    </submittedName>
</protein>
<organism evidence="3 4">
    <name type="scientific">Clunio marinus</name>
    <dbReference type="NCBI Taxonomy" id="568069"/>
    <lineage>
        <taxon>Eukaryota</taxon>
        <taxon>Metazoa</taxon>
        <taxon>Ecdysozoa</taxon>
        <taxon>Arthropoda</taxon>
        <taxon>Hexapoda</taxon>
        <taxon>Insecta</taxon>
        <taxon>Pterygota</taxon>
        <taxon>Neoptera</taxon>
        <taxon>Endopterygota</taxon>
        <taxon>Diptera</taxon>
        <taxon>Nematocera</taxon>
        <taxon>Chironomoidea</taxon>
        <taxon>Chironomidae</taxon>
        <taxon>Clunio</taxon>
    </lineage>
</organism>
<keyword evidence="4" id="KW-1185">Reference proteome</keyword>
<dbReference type="GO" id="GO:0004252">
    <property type="term" value="F:serine-type endopeptidase activity"/>
    <property type="evidence" value="ECO:0007669"/>
    <property type="project" value="InterPro"/>
</dbReference>
<dbReference type="EMBL" id="CVRI01000021">
    <property type="protein sequence ID" value="CRK91435.1"/>
    <property type="molecule type" value="Genomic_DNA"/>
</dbReference>
<reference evidence="3 4" key="1">
    <citation type="submission" date="2015-04" db="EMBL/GenBank/DDBJ databases">
        <authorList>
            <person name="Syromyatnikov M.Y."/>
            <person name="Popov V.N."/>
        </authorList>
    </citation>
    <scope>NUCLEOTIDE SEQUENCE [LARGE SCALE GENOMIC DNA]</scope>
</reference>
<dbReference type="PANTHER" id="PTHR24260">
    <property type="match status" value="1"/>
</dbReference>
<dbReference type="PANTHER" id="PTHR24260:SF136">
    <property type="entry name" value="GH08193P-RELATED"/>
    <property type="match status" value="1"/>
</dbReference>
<dbReference type="SMART" id="SM00020">
    <property type="entry name" value="Tryp_SPc"/>
    <property type="match status" value="1"/>
</dbReference>
<name>A0A1J1HTW1_9DIPT</name>
<comment type="similarity">
    <text evidence="1">Belongs to the peptidase S1 family. CLIP subfamily.</text>
</comment>
<proteinExistence type="inferred from homology"/>
<dbReference type="PROSITE" id="PS00135">
    <property type="entry name" value="TRYPSIN_SER"/>
    <property type="match status" value="1"/>
</dbReference>
<dbReference type="GO" id="GO:0006508">
    <property type="term" value="P:proteolysis"/>
    <property type="evidence" value="ECO:0007669"/>
    <property type="project" value="InterPro"/>
</dbReference>
<accession>A0A1J1HTW1</accession>
<dbReference type="InterPro" id="IPR043504">
    <property type="entry name" value="Peptidase_S1_PA_chymotrypsin"/>
</dbReference>
<dbReference type="InterPro" id="IPR001254">
    <property type="entry name" value="Trypsin_dom"/>
</dbReference>
<dbReference type="InterPro" id="IPR033116">
    <property type="entry name" value="TRYPSIN_SER"/>
</dbReference>
<dbReference type="CDD" id="cd00190">
    <property type="entry name" value="Tryp_SPc"/>
    <property type="match status" value="1"/>
</dbReference>